<keyword evidence="1" id="KW-1133">Transmembrane helix</keyword>
<evidence type="ECO:0000259" key="2">
    <source>
        <dbReference type="Pfam" id="PF22150"/>
    </source>
</evidence>
<organism evidence="3 4">
    <name type="scientific">Congregibacter brevis</name>
    <dbReference type="NCBI Taxonomy" id="3081201"/>
    <lineage>
        <taxon>Bacteria</taxon>
        <taxon>Pseudomonadati</taxon>
        <taxon>Pseudomonadota</taxon>
        <taxon>Gammaproteobacteria</taxon>
        <taxon>Cellvibrionales</taxon>
        <taxon>Halieaceae</taxon>
        <taxon>Congregibacter</taxon>
    </lineage>
</organism>
<dbReference type="RefSeq" id="WP_407327168.1">
    <property type="nucleotide sequence ID" value="NZ_CP136865.1"/>
</dbReference>
<accession>A0ABZ0IAV0</accession>
<evidence type="ECO:0000313" key="4">
    <source>
        <dbReference type="Proteomes" id="UP001626549"/>
    </source>
</evidence>
<dbReference type="PROSITE" id="PS00409">
    <property type="entry name" value="PROKAR_NTER_METHYL"/>
    <property type="match status" value="1"/>
</dbReference>
<keyword evidence="1" id="KW-0812">Transmembrane</keyword>
<proteinExistence type="predicted"/>
<sequence>MNSSRQQAGFTLIEVMVSVLILLVGLLGVVGMQMLSLQANQGAYFRSQAVYIGAEILDAMRANPTAAASYVGVYPDDGAGTSTVPADQSCDDADGCTPQEAAQQDIREWNVHFFDVLGVGAGNFRPSIPNGRAVITATGNQYTVTVNWTERQFDDTDNTDGSDTRSRVQQVVNLTAALTP</sequence>
<dbReference type="EMBL" id="CP136865">
    <property type="protein sequence ID" value="WOJ96491.1"/>
    <property type="molecule type" value="Genomic_DNA"/>
</dbReference>
<dbReference type="InterPro" id="IPR013362">
    <property type="entry name" value="Pilus_4_PilV"/>
</dbReference>
<evidence type="ECO:0000256" key="1">
    <source>
        <dbReference type="SAM" id="Phobius"/>
    </source>
</evidence>
<protein>
    <submittedName>
        <fullName evidence="3">Type IV pilus modification protein PilV</fullName>
    </submittedName>
</protein>
<feature type="domain" description="Type IV pilin Tt1218-like" evidence="2">
    <location>
        <begin position="32"/>
        <end position="106"/>
    </location>
</feature>
<dbReference type="NCBIfam" id="TIGR02532">
    <property type="entry name" value="IV_pilin_GFxxxE"/>
    <property type="match status" value="1"/>
</dbReference>
<evidence type="ECO:0000313" key="3">
    <source>
        <dbReference type="EMBL" id="WOJ96491.1"/>
    </source>
</evidence>
<dbReference type="InterPro" id="IPR054402">
    <property type="entry name" value="Tt1218-like_dom"/>
</dbReference>
<keyword evidence="1" id="KW-0472">Membrane</keyword>
<dbReference type="NCBIfam" id="TIGR02523">
    <property type="entry name" value="type_IV_pilV"/>
    <property type="match status" value="1"/>
</dbReference>
<name>A0ABZ0IAV0_9GAMM</name>
<feature type="transmembrane region" description="Helical" evidence="1">
    <location>
        <begin position="12"/>
        <end position="35"/>
    </location>
</feature>
<reference evidence="3 4" key="1">
    <citation type="submission" date="2023-10" db="EMBL/GenBank/DDBJ databases">
        <title>Two novel species belonging to the OM43/NOR5 clade.</title>
        <authorList>
            <person name="Park M."/>
        </authorList>
    </citation>
    <scope>NUCLEOTIDE SEQUENCE [LARGE SCALE GENOMIC DNA]</scope>
    <source>
        <strain evidence="3 4">IMCC45268</strain>
    </source>
</reference>
<gene>
    <name evidence="3" type="primary">pilV</name>
    <name evidence="3" type="ORF">R0137_14755</name>
</gene>
<dbReference type="Pfam" id="PF07963">
    <property type="entry name" value="N_methyl"/>
    <property type="match status" value="1"/>
</dbReference>
<dbReference type="Proteomes" id="UP001626549">
    <property type="component" value="Chromosome"/>
</dbReference>
<dbReference type="InterPro" id="IPR012902">
    <property type="entry name" value="N_methyl_site"/>
</dbReference>
<keyword evidence="4" id="KW-1185">Reference proteome</keyword>
<dbReference type="Pfam" id="PF22150">
    <property type="entry name" value="Tt1218-like"/>
    <property type="match status" value="1"/>
</dbReference>